<dbReference type="EMBL" id="CP031164">
    <property type="protein sequence ID" value="AXH01206.1"/>
    <property type="molecule type" value="Genomic_DNA"/>
</dbReference>
<dbReference type="SUPFAM" id="SSF52540">
    <property type="entry name" value="P-loop containing nucleoside triphosphate hydrolases"/>
    <property type="match status" value="1"/>
</dbReference>
<evidence type="ECO:0000313" key="2">
    <source>
        <dbReference type="EMBL" id="AXH01206.1"/>
    </source>
</evidence>
<organism evidence="2 3">
    <name type="scientific">Deinococcus wulumuqiensis</name>
    <dbReference type="NCBI Taxonomy" id="980427"/>
    <lineage>
        <taxon>Bacteria</taxon>
        <taxon>Thermotogati</taxon>
        <taxon>Deinococcota</taxon>
        <taxon>Deinococci</taxon>
        <taxon>Deinococcales</taxon>
        <taxon>Deinococcaceae</taxon>
        <taxon>Deinococcus</taxon>
    </lineage>
</organism>
<dbReference type="InterPro" id="IPR027417">
    <property type="entry name" value="P-loop_NTPase"/>
</dbReference>
<keyword evidence="2" id="KW-0614">Plasmid</keyword>
<reference evidence="2 3" key="1">
    <citation type="submission" date="2018-07" db="EMBL/GenBank/DDBJ databases">
        <title>Complete Genome and Methylome Analysis of Deinococcus wulumuqiensis NEB 479.</title>
        <authorList>
            <person name="Fomenkov A."/>
            <person name="Luyten Y."/>
            <person name="Vincze T."/>
            <person name="Anton B.P."/>
            <person name="Clark T."/>
            <person name="Roberts R.J."/>
            <person name="Morgan R.D."/>
        </authorList>
    </citation>
    <scope>NUCLEOTIDE SEQUENCE [LARGE SCALE GENOMIC DNA]</scope>
    <source>
        <strain evidence="2 3">NEB 479</strain>
        <plasmid evidence="3">Plasmid pdrdvi</plasmid>
    </source>
</reference>
<sequence length="199" mass="21079">MKMSVANLKGGAGKTTTAVYLSSALALEGRTLLIDADPQGSALSWSETAGNFPLPVVAAPVKDLHRRVPQLAEGYAHVVIDTPPGELAITRSAMMAADVVVLPIPPALMDLDRLRPTLEVLADLEGLHEPQLFCLLTRVRKGTRSSKAAREVLGELGLNVLDAEVTLKESYANGFGLALADDLGEYAEVLRELQGKVGA</sequence>
<protein>
    <submittedName>
        <fullName evidence="2">Chromosome partitioning protein ParA</fullName>
    </submittedName>
</protein>
<geneLocation type="plasmid" evidence="3">
    <name>pdrdvi</name>
</geneLocation>
<dbReference type="AlphaFoldDB" id="A0A345IND3"/>
<dbReference type="PANTHER" id="PTHR13696:SF96">
    <property type="entry name" value="COBQ_COBB_MIND_PARA NUCLEOTIDE BINDING DOMAIN-CONTAINING PROTEIN"/>
    <property type="match status" value="1"/>
</dbReference>
<dbReference type="KEGG" id="dwu:DVJ83_18925"/>
<dbReference type="InterPro" id="IPR002586">
    <property type="entry name" value="CobQ/CobB/MinD/ParA_Nub-bd_dom"/>
</dbReference>
<dbReference type="Pfam" id="PF01656">
    <property type="entry name" value="CbiA"/>
    <property type="match status" value="1"/>
</dbReference>
<dbReference type="PIRSF" id="PIRSF009320">
    <property type="entry name" value="Nuc_binding_HP_1000"/>
    <property type="match status" value="1"/>
</dbReference>
<dbReference type="InterPro" id="IPR050678">
    <property type="entry name" value="DNA_Partitioning_ATPase"/>
</dbReference>
<accession>A0A345IND3</accession>
<feature type="domain" description="CobQ/CobB/MinD/ParA nucleotide binding" evidence="1">
    <location>
        <begin position="4"/>
        <end position="169"/>
    </location>
</feature>
<gene>
    <name evidence="2" type="ORF">DVJ83_18925</name>
</gene>
<dbReference type="RefSeq" id="WP_114673829.1">
    <property type="nucleotide sequence ID" value="NZ_CP031164.1"/>
</dbReference>
<evidence type="ECO:0000259" key="1">
    <source>
        <dbReference type="Pfam" id="PF01656"/>
    </source>
</evidence>
<dbReference type="PANTHER" id="PTHR13696">
    <property type="entry name" value="P-LOOP CONTAINING NUCLEOSIDE TRIPHOSPHATE HYDROLASE"/>
    <property type="match status" value="1"/>
</dbReference>
<evidence type="ECO:0000313" key="3">
    <source>
        <dbReference type="Proteomes" id="UP000253744"/>
    </source>
</evidence>
<proteinExistence type="predicted"/>
<dbReference type="Proteomes" id="UP000253744">
    <property type="component" value="Plasmid pDrdVI"/>
</dbReference>
<name>A0A345IND3_9DEIO</name>
<dbReference type="Gene3D" id="3.40.50.300">
    <property type="entry name" value="P-loop containing nucleotide triphosphate hydrolases"/>
    <property type="match status" value="1"/>
</dbReference>
<dbReference type="CDD" id="cd02042">
    <property type="entry name" value="ParAB_family"/>
    <property type="match status" value="1"/>
</dbReference>